<dbReference type="Proteomes" id="UP001071777">
    <property type="component" value="Unassembled WGS sequence"/>
</dbReference>
<evidence type="ECO:0000313" key="2">
    <source>
        <dbReference type="Proteomes" id="UP001071777"/>
    </source>
</evidence>
<keyword evidence="2" id="KW-1185">Reference proteome</keyword>
<sequence length="322" mass="34425">MLSWRRAPLSGNGQQNCMQYTQVNERHIVHVGGSALHSTGNVRHVLPNVLGVLQQPTLRDLDEDDVAGNVVVGLVPQDLGQNQSGLDAGRVVHAHLARVARLGLGFGLAVERHPKKDLADAGVVRIPGLDHLAQRGKALLRPPLAGVNVGEQERGRLVAAPYPRGPGVAAGRVPGTQSLGFRGLGVEGELAVLGGQLEVASLQSQTGPPEPRGGEPGEFGGQSLVLVVCVGVEAPELVADRRVEPDRDLNHLVRAHARRPLLPLLAPGQRPHRLVQHGLLAAALGAVLRRQRCRALHHTHSQVIKVDPKVFSHKVHVLETWN</sequence>
<evidence type="ECO:0000313" key="1">
    <source>
        <dbReference type="EMBL" id="KAJ1605301.1"/>
    </source>
</evidence>
<name>A0ABQ8P351_9CRYT</name>
<organism evidence="1 2">
    <name type="scientific">Cryptosporidium canis</name>
    <dbReference type="NCBI Taxonomy" id="195482"/>
    <lineage>
        <taxon>Eukaryota</taxon>
        <taxon>Sar</taxon>
        <taxon>Alveolata</taxon>
        <taxon>Apicomplexa</taxon>
        <taxon>Conoidasida</taxon>
        <taxon>Coccidia</taxon>
        <taxon>Eucoccidiorida</taxon>
        <taxon>Eimeriorina</taxon>
        <taxon>Cryptosporidiidae</taxon>
        <taxon>Cryptosporidium</taxon>
    </lineage>
</organism>
<gene>
    <name evidence="1" type="ORF">OJ252_3514</name>
</gene>
<proteinExistence type="predicted"/>
<protein>
    <submittedName>
        <fullName evidence="1">Uncharacterized protein</fullName>
    </submittedName>
</protein>
<dbReference type="EMBL" id="JAPCXB010000182">
    <property type="protein sequence ID" value="KAJ1605301.1"/>
    <property type="molecule type" value="Genomic_DNA"/>
</dbReference>
<reference evidence="1" key="1">
    <citation type="submission" date="2022-10" db="EMBL/GenBank/DDBJ databases">
        <title>Adaptive evolution leads to modifications in subtelomeric GC content in a zoonotic Cryptosporidium species.</title>
        <authorList>
            <person name="Li J."/>
            <person name="Feng Y."/>
            <person name="Xiao L."/>
        </authorList>
    </citation>
    <scope>NUCLEOTIDE SEQUENCE</scope>
    <source>
        <strain evidence="1">25894</strain>
    </source>
</reference>
<accession>A0ABQ8P351</accession>
<comment type="caution">
    <text evidence="1">The sequence shown here is derived from an EMBL/GenBank/DDBJ whole genome shotgun (WGS) entry which is preliminary data.</text>
</comment>